<dbReference type="AlphaFoldDB" id="A0A9D4ZIP3"/>
<sequence>MMWRGQLSSAPARSHAAAEAIVGACEHLGSRKPTAATTSSPSSSSSSPSTTTAAATASSAIARTIPSTASIATSEESLHAHRGAMQARAGAFAAHASLADCELSEGLAGLLRFAGALYLAGSLLKHIVAVETGCRLQTLRLQISLHSKRRQYKQQSAQRPEEEMGRVCSRSSHICEDER</sequence>
<protein>
    <submittedName>
        <fullName evidence="2">Uncharacterized protein</fullName>
    </submittedName>
</protein>
<dbReference type="EMBL" id="JABFUD020000008">
    <property type="protein sequence ID" value="KAI5076944.1"/>
    <property type="molecule type" value="Genomic_DNA"/>
</dbReference>
<evidence type="ECO:0000256" key="1">
    <source>
        <dbReference type="SAM" id="MobiDB-lite"/>
    </source>
</evidence>
<dbReference type="Proteomes" id="UP000886520">
    <property type="component" value="Chromosome 8"/>
</dbReference>
<feature type="region of interest" description="Disordered" evidence="1">
    <location>
        <begin position="150"/>
        <end position="179"/>
    </location>
</feature>
<comment type="caution">
    <text evidence="2">The sequence shown here is derived from an EMBL/GenBank/DDBJ whole genome shotgun (WGS) entry which is preliminary data.</text>
</comment>
<organism evidence="2 3">
    <name type="scientific">Adiantum capillus-veneris</name>
    <name type="common">Maidenhair fern</name>
    <dbReference type="NCBI Taxonomy" id="13818"/>
    <lineage>
        <taxon>Eukaryota</taxon>
        <taxon>Viridiplantae</taxon>
        <taxon>Streptophyta</taxon>
        <taxon>Embryophyta</taxon>
        <taxon>Tracheophyta</taxon>
        <taxon>Polypodiopsida</taxon>
        <taxon>Polypodiidae</taxon>
        <taxon>Polypodiales</taxon>
        <taxon>Pteridineae</taxon>
        <taxon>Pteridaceae</taxon>
        <taxon>Vittarioideae</taxon>
        <taxon>Adiantum</taxon>
    </lineage>
</organism>
<feature type="region of interest" description="Disordered" evidence="1">
    <location>
        <begin position="31"/>
        <end position="57"/>
    </location>
</feature>
<evidence type="ECO:0000313" key="2">
    <source>
        <dbReference type="EMBL" id="KAI5076944.1"/>
    </source>
</evidence>
<accession>A0A9D4ZIP3</accession>
<gene>
    <name evidence="2" type="ORF">GOP47_0009009</name>
</gene>
<evidence type="ECO:0000313" key="3">
    <source>
        <dbReference type="Proteomes" id="UP000886520"/>
    </source>
</evidence>
<feature type="compositionally biased region" description="Low complexity" evidence="1">
    <location>
        <begin position="34"/>
        <end position="57"/>
    </location>
</feature>
<name>A0A9D4ZIP3_ADICA</name>
<proteinExistence type="predicted"/>
<reference evidence="2" key="1">
    <citation type="submission" date="2021-01" db="EMBL/GenBank/DDBJ databases">
        <title>Adiantum capillus-veneris genome.</title>
        <authorList>
            <person name="Fang Y."/>
            <person name="Liao Q."/>
        </authorList>
    </citation>
    <scope>NUCLEOTIDE SEQUENCE</scope>
    <source>
        <strain evidence="2">H3</strain>
        <tissue evidence="2">Leaf</tissue>
    </source>
</reference>
<keyword evidence="3" id="KW-1185">Reference proteome</keyword>